<accession>A0AAV2JUC8</accession>
<evidence type="ECO:0000313" key="2">
    <source>
        <dbReference type="EMBL" id="CAL1579345.1"/>
    </source>
</evidence>
<name>A0AAV2JUC8_KNICA</name>
<evidence type="ECO:0000313" key="3">
    <source>
        <dbReference type="Proteomes" id="UP001497482"/>
    </source>
</evidence>
<organism evidence="2 3">
    <name type="scientific">Knipowitschia caucasica</name>
    <name type="common">Caucasian dwarf goby</name>
    <name type="synonym">Pomatoschistus caucasicus</name>
    <dbReference type="NCBI Taxonomy" id="637954"/>
    <lineage>
        <taxon>Eukaryota</taxon>
        <taxon>Metazoa</taxon>
        <taxon>Chordata</taxon>
        <taxon>Craniata</taxon>
        <taxon>Vertebrata</taxon>
        <taxon>Euteleostomi</taxon>
        <taxon>Actinopterygii</taxon>
        <taxon>Neopterygii</taxon>
        <taxon>Teleostei</taxon>
        <taxon>Neoteleostei</taxon>
        <taxon>Acanthomorphata</taxon>
        <taxon>Gobiaria</taxon>
        <taxon>Gobiiformes</taxon>
        <taxon>Gobioidei</taxon>
        <taxon>Gobiidae</taxon>
        <taxon>Gobiinae</taxon>
        <taxon>Knipowitschia</taxon>
    </lineage>
</organism>
<dbReference type="EMBL" id="OZ035836">
    <property type="protein sequence ID" value="CAL1579345.1"/>
    <property type="molecule type" value="Genomic_DNA"/>
</dbReference>
<proteinExistence type="predicted"/>
<protein>
    <submittedName>
        <fullName evidence="2">Uncharacterized protein</fullName>
    </submittedName>
</protein>
<reference evidence="2 3" key="1">
    <citation type="submission" date="2024-04" db="EMBL/GenBank/DDBJ databases">
        <authorList>
            <person name="Waldvogel A.-M."/>
            <person name="Schoenle A."/>
        </authorList>
    </citation>
    <scope>NUCLEOTIDE SEQUENCE [LARGE SCALE GENOMIC DNA]</scope>
</reference>
<dbReference type="AlphaFoldDB" id="A0AAV2JUC8"/>
<gene>
    <name evidence="2" type="ORF">KC01_LOCUS10407</name>
</gene>
<evidence type="ECO:0000256" key="1">
    <source>
        <dbReference type="SAM" id="MobiDB-lite"/>
    </source>
</evidence>
<dbReference type="Proteomes" id="UP001497482">
    <property type="component" value="Chromosome 14"/>
</dbReference>
<keyword evidence="3" id="KW-1185">Reference proteome</keyword>
<sequence>MSSPLMPGALSDSWAGVSSFNHRLLFSTGTLNLSERRLAHYRGPRSTSDSPLHGDKFVPDMSASPRAPHASVSGKPGNAKPRLGLGLPGCSP</sequence>
<feature type="region of interest" description="Disordered" evidence="1">
    <location>
        <begin position="41"/>
        <end position="92"/>
    </location>
</feature>